<dbReference type="EMBL" id="NHMM01000009">
    <property type="protein sequence ID" value="OUT20174.1"/>
    <property type="molecule type" value="Genomic_DNA"/>
</dbReference>
<dbReference type="AlphaFoldDB" id="A0A1V2LI84"/>
<dbReference type="Proteomes" id="UP000195871">
    <property type="component" value="Unassembled WGS sequence"/>
</dbReference>
<accession>A0A1V2LI84</accession>
<evidence type="ECO:0000256" key="5">
    <source>
        <dbReference type="ARBA" id="ARBA00023136"/>
    </source>
</evidence>
<evidence type="ECO:0000259" key="10">
    <source>
        <dbReference type="SMART" id="SM00271"/>
    </source>
</evidence>
<feature type="chain" id="PRO_5015070923" evidence="9">
    <location>
        <begin position="20"/>
        <end position="130"/>
    </location>
</feature>
<sequence>MLPLIVGLAVTVAALTTKATINTVIRCRTLTNFEIARLNGITLKRHKIWPSDSGYWRRFHELDQEMALGGFLEKMDAEEAMNVLGVKTINVAEIRKRHRVLMMQNHPDKGGSKYLAMKINLAKDILLNQR</sequence>
<feature type="domain" description="J" evidence="10">
    <location>
        <begin position="78"/>
        <end position="130"/>
    </location>
</feature>
<keyword evidence="3" id="KW-0811">Translocation</keyword>
<dbReference type="InterPro" id="IPR001623">
    <property type="entry name" value="DnaJ_domain"/>
</dbReference>
<evidence type="ECO:0000256" key="3">
    <source>
        <dbReference type="ARBA" id="ARBA00023010"/>
    </source>
</evidence>
<comment type="subcellular location">
    <subcellularLocation>
        <location evidence="1">Mitochondrion inner membrane</location>
    </subcellularLocation>
</comment>
<comment type="function">
    <text evidence="7">Essential component of the PAM complex, a complex required for the translocation of transit peptide-containing proteins from the inner membrane into the mitochondrial matrix in an ATP-dependent manner. In the complex, it is required to stimulate activity of mtHSP70 (SSC1).</text>
</comment>
<dbReference type="FunFam" id="1.10.287.110:FF:000001">
    <property type="entry name" value="Import inner membrane translocase subunit tim14"/>
    <property type="match status" value="1"/>
</dbReference>
<dbReference type="InterPro" id="IPR036869">
    <property type="entry name" value="J_dom_sf"/>
</dbReference>
<evidence type="ECO:0000256" key="7">
    <source>
        <dbReference type="ARBA" id="ARBA00037395"/>
    </source>
</evidence>
<protein>
    <submittedName>
        <fullName evidence="11">Mitochondrial DnaJ 2</fullName>
    </submittedName>
</protein>
<dbReference type="VEuPathDB" id="FungiDB:C5L36_0A12630"/>
<evidence type="ECO:0000256" key="2">
    <source>
        <dbReference type="ARBA" id="ARBA00022792"/>
    </source>
</evidence>
<reference evidence="11" key="2">
    <citation type="submission" date="2017-01" db="EMBL/GenBank/DDBJ databases">
        <authorList>
            <person name="Mah S.A."/>
            <person name="Swanson W.J."/>
            <person name="Moy G.W."/>
            <person name="Vacquier V.D."/>
        </authorList>
    </citation>
    <scope>NUCLEOTIDE SEQUENCE [LARGE SCALE GENOMIC DNA]</scope>
    <source>
        <strain evidence="11">129</strain>
    </source>
</reference>
<dbReference type="PANTHER" id="PTHR12763:SF29">
    <property type="entry name" value="MITOCHONDRIAL DNAJ HOMOLOG 2"/>
    <property type="match status" value="1"/>
</dbReference>
<reference evidence="12 14" key="3">
    <citation type="submission" date="2017-05" db="EMBL/GenBank/DDBJ databases">
        <title>The Genome Sequence of Candida krusei Ckrusei653.</title>
        <authorList>
            <person name="Cuomo C."/>
            <person name="Forche A."/>
            <person name="Young S."/>
            <person name="Abouelleil A."/>
            <person name="Cao P."/>
            <person name="Chapman S."/>
            <person name="Cusick C."/>
            <person name="Shea T."/>
            <person name="Nusbaum C."/>
            <person name="Birren B."/>
        </authorList>
    </citation>
    <scope>NUCLEOTIDE SEQUENCE [LARGE SCALE GENOMIC DNA]</scope>
    <source>
        <strain evidence="12 14">Ckrusei653</strain>
    </source>
</reference>
<dbReference type="Proteomes" id="UP000189274">
    <property type="component" value="Unassembled WGS sequence"/>
</dbReference>
<keyword evidence="4" id="KW-0496">Mitochondrion</keyword>
<comment type="caution">
    <text evidence="11">The sequence shown here is derived from an EMBL/GenBank/DDBJ whole genome shotgun (WGS) entry which is preliminary data.</text>
</comment>
<gene>
    <name evidence="11" type="ORF">BOH78_4037</name>
    <name evidence="12" type="ORF">CAS74_004916</name>
</gene>
<dbReference type="GO" id="GO:0030150">
    <property type="term" value="P:protein import into mitochondrial matrix"/>
    <property type="evidence" value="ECO:0007669"/>
    <property type="project" value="TreeGrafter"/>
</dbReference>
<keyword evidence="9" id="KW-0732">Signal</keyword>
<feature type="signal peptide" evidence="9">
    <location>
        <begin position="1"/>
        <end position="19"/>
    </location>
</feature>
<dbReference type="EMBL" id="MQVM01000024">
    <property type="protein sequence ID" value="ONH72102.1"/>
    <property type="molecule type" value="Genomic_DNA"/>
</dbReference>
<evidence type="ECO:0000313" key="13">
    <source>
        <dbReference type="Proteomes" id="UP000189274"/>
    </source>
</evidence>
<keyword evidence="3" id="KW-0813">Transport</keyword>
<dbReference type="SUPFAM" id="SSF46565">
    <property type="entry name" value="Chaperone J-domain"/>
    <property type="match status" value="1"/>
</dbReference>
<evidence type="ECO:0000256" key="6">
    <source>
        <dbReference type="ARBA" id="ARBA00023186"/>
    </source>
</evidence>
<keyword evidence="3" id="KW-0653">Protein transport</keyword>
<dbReference type="SMART" id="SM00271">
    <property type="entry name" value="DnaJ"/>
    <property type="match status" value="1"/>
</dbReference>
<keyword evidence="5" id="KW-0472">Membrane</keyword>
<dbReference type="PANTHER" id="PTHR12763">
    <property type="match status" value="1"/>
</dbReference>
<evidence type="ECO:0000256" key="8">
    <source>
        <dbReference type="ARBA" id="ARBA00062349"/>
    </source>
</evidence>
<reference evidence="13" key="1">
    <citation type="journal article" date="2017" name="Genome Announc.">
        <title>Genome sequences of Cyberlindnera fabianii 65, Pichia kudriavzevii 129, and Saccharomyces cerevisiae 131 isolated from fermented masau fruits in Zimbabwe.</title>
        <authorList>
            <person name="van Rijswijck I.M.H."/>
            <person name="Derks M.F.L."/>
            <person name="Abee T."/>
            <person name="de Ridder D."/>
            <person name="Smid E.J."/>
        </authorList>
    </citation>
    <scope>NUCLEOTIDE SEQUENCE [LARGE SCALE GENOMIC DNA]</scope>
    <source>
        <strain evidence="13">129</strain>
    </source>
</reference>
<evidence type="ECO:0000256" key="4">
    <source>
        <dbReference type="ARBA" id="ARBA00023128"/>
    </source>
</evidence>
<evidence type="ECO:0000313" key="14">
    <source>
        <dbReference type="Proteomes" id="UP000195871"/>
    </source>
</evidence>
<comment type="subunit">
    <text evidence="8">Heterodimer with PAM16. Component of the PAM complex, at least composed of mtHsp70, MGE1, TIM44, PAM16, PAM17 and PAM18.</text>
</comment>
<dbReference type="GO" id="GO:0001405">
    <property type="term" value="C:PAM complex, Tim23 associated import motor"/>
    <property type="evidence" value="ECO:0007669"/>
    <property type="project" value="TreeGrafter"/>
</dbReference>
<evidence type="ECO:0000256" key="9">
    <source>
        <dbReference type="SAM" id="SignalP"/>
    </source>
</evidence>
<proteinExistence type="predicted"/>
<name>A0A1V2LI84_PICKU</name>
<evidence type="ECO:0000313" key="12">
    <source>
        <dbReference type="EMBL" id="OUT20174.1"/>
    </source>
</evidence>
<dbReference type="Gene3D" id="1.10.287.110">
    <property type="entry name" value="DnaJ domain"/>
    <property type="match status" value="1"/>
</dbReference>
<keyword evidence="6" id="KW-0143">Chaperone</keyword>
<evidence type="ECO:0000256" key="1">
    <source>
        <dbReference type="ARBA" id="ARBA00004273"/>
    </source>
</evidence>
<dbReference type="CDD" id="cd06257">
    <property type="entry name" value="DnaJ"/>
    <property type="match status" value="1"/>
</dbReference>
<evidence type="ECO:0000313" key="11">
    <source>
        <dbReference type="EMBL" id="ONH72102.1"/>
    </source>
</evidence>
<dbReference type="GO" id="GO:0001671">
    <property type="term" value="F:ATPase activator activity"/>
    <property type="evidence" value="ECO:0007669"/>
    <property type="project" value="UniProtKB-ARBA"/>
</dbReference>
<organism evidence="11 13">
    <name type="scientific">Pichia kudriavzevii</name>
    <name type="common">Yeast</name>
    <name type="synonym">Issatchenkia orientalis</name>
    <dbReference type="NCBI Taxonomy" id="4909"/>
    <lineage>
        <taxon>Eukaryota</taxon>
        <taxon>Fungi</taxon>
        <taxon>Dikarya</taxon>
        <taxon>Ascomycota</taxon>
        <taxon>Saccharomycotina</taxon>
        <taxon>Pichiomycetes</taxon>
        <taxon>Pichiales</taxon>
        <taxon>Pichiaceae</taxon>
        <taxon>Pichia</taxon>
    </lineage>
</organism>
<keyword evidence="2" id="KW-0999">Mitochondrion inner membrane</keyword>